<organism evidence="3 4">
    <name type="scientific">Metarhizium album (strain ARSEF 1941)</name>
    <dbReference type="NCBI Taxonomy" id="1081103"/>
    <lineage>
        <taxon>Eukaryota</taxon>
        <taxon>Fungi</taxon>
        <taxon>Dikarya</taxon>
        <taxon>Ascomycota</taxon>
        <taxon>Pezizomycotina</taxon>
        <taxon>Sordariomycetes</taxon>
        <taxon>Hypocreomycetidae</taxon>
        <taxon>Hypocreales</taxon>
        <taxon>Clavicipitaceae</taxon>
        <taxon>Metarhizium</taxon>
    </lineage>
</organism>
<evidence type="ECO:0000313" key="4">
    <source>
        <dbReference type="Proteomes" id="UP000030816"/>
    </source>
</evidence>
<dbReference type="GeneID" id="63739261"/>
<keyword evidence="4" id="KW-1185">Reference proteome</keyword>
<feature type="signal peptide" evidence="2">
    <location>
        <begin position="1"/>
        <end position="15"/>
    </location>
</feature>
<gene>
    <name evidence="3" type="ORF">MAM_04806</name>
</gene>
<feature type="compositionally biased region" description="Low complexity" evidence="1">
    <location>
        <begin position="213"/>
        <end position="229"/>
    </location>
</feature>
<dbReference type="AlphaFoldDB" id="A0A0B2WU90"/>
<dbReference type="EMBL" id="AZHE01000011">
    <property type="protein sequence ID" value="KHN97209.1"/>
    <property type="molecule type" value="Genomic_DNA"/>
</dbReference>
<evidence type="ECO:0000256" key="2">
    <source>
        <dbReference type="SAM" id="SignalP"/>
    </source>
</evidence>
<proteinExistence type="predicted"/>
<dbReference type="RefSeq" id="XP_040678275.1">
    <property type="nucleotide sequence ID" value="XM_040823604.1"/>
</dbReference>
<sequence>MLVIFSLSLLHTVSASSSSSNVVLVCTKDALYSSLYQNGRQFCSSVLGKPPCEVVTPTAYATYDPAVVSSRCGPDKPDVFGYRIIGLELDYGGLGLDDALRLLVRVDLVRVYQQFLEQPALEHSGLVVADGSGLKHSVWHDVFPAKHPTLLAKRFRSTTFEQLVYWRFCEFDGNPKKPWAVFVVSAELRGRDLERGLDVAVFDVNVTTVGLTIPGPGSSSSSPNSTSSIHDTAPAAPSTHHLTSGSTGSETSSWPASTATATTTHAESAPSISTSIYVSASPSTTTPLASLSVANLTQVTRTAAVAEETCYRFPQDPDAEDKRRSVFLHNRDVEAHNDTLPSPYMESVFFDADGVHPVFLTLLDPRGDRYYMDVSNRSHLSVMDSERNSILIDASGVHFSTETCAYDVSITIKDMYEQLESLSGELCSKLIPDERLTEDSSFEQVLFLRDQCGNAIQRSVRKYPALRVGESDCVDTEVDSSTGKWTFLCTFPGSDSATSRCRASVNKDIVRFLLTDPFGGACPDLSTVATTLAATAQDLLGETSLKEELYKLSLDAAQRREADSAVEKYAQLWSVFKQALSRDGERRPRRGSALEQYIRVYNKYRSFEGDICGDLHDDDLPLNMSLRAGVTAIDSITSLKAVPGKASPFNVTVQDATQVACCQNGGNSSFGRLKGSCSYPANATVGNSDCICGQTSAGDSVAFEYMECADFVGRCTSDHDCADAGYKTYKCLTGSCCGSGVCFDPHACSQRGVKLV</sequence>
<evidence type="ECO:0008006" key="5">
    <source>
        <dbReference type="Google" id="ProtNLM"/>
    </source>
</evidence>
<comment type="caution">
    <text evidence="3">The sequence shown here is derived from an EMBL/GenBank/DDBJ whole genome shotgun (WGS) entry which is preliminary data.</text>
</comment>
<dbReference type="Proteomes" id="UP000030816">
    <property type="component" value="Unassembled WGS sequence"/>
</dbReference>
<feature type="chain" id="PRO_5012135990" description="Nuclear condensin complex subunit Smc4" evidence="2">
    <location>
        <begin position="16"/>
        <end position="756"/>
    </location>
</feature>
<accession>A0A0B2WU90</accession>
<keyword evidence="2" id="KW-0732">Signal</keyword>
<name>A0A0B2WU90_METAS</name>
<evidence type="ECO:0000313" key="3">
    <source>
        <dbReference type="EMBL" id="KHN97209.1"/>
    </source>
</evidence>
<dbReference type="OrthoDB" id="5394947at2759"/>
<evidence type="ECO:0000256" key="1">
    <source>
        <dbReference type="SAM" id="MobiDB-lite"/>
    </source>
</evidence>
<feature type="region of interest" description="Disordered" evidence="1">
    <location>
        <begin position="213"/>
        <end position="266"/>
    </location>
</feature>
<reference evidence="3 4" key="1">
    <citation type="journal article" date="2014" name="Proc. Natl. Acad. Sci. U.S.A.">
        <title>Trajectory and genomic determinants of fungal-pathogen speciation and host adaptation.</title>
        <authorList>
            <person name="Hu X."/>
            <person name="Xiao G."/>
            <person name="Zheng P."/>
            <person name="Shang Y."/>
            <person name="Su Y."/>
            <person name="Zhang X."/>
            <person name="Liu X."/>
            <person name="Zhan S."/>
            <person name="St Leger R.J."/>
            <person name="Wang C."/>
        </authorList>
    </citation>
    <scope>NUCLEOTIDE SEQUENCE [LARGE SCALE GENOMIC DNA]</scope>
    <source>
        <strain evidence="3 4">ARSEF 1941</strain>
    </source>
</reference>
<dbReference type="HOGENOM" id="CLU_018588_0_0_1"/>
<feature type="compositionally biased region" description="Low complexity" evidence="1">
    <location>
        <begin position="238"/>
        <end position="266"/>
    </location>
</feature>
<protein>
    <recommendedName>
        <fullName evidence="5">Nuclear condensin complex subunit Smc4</fullName>
    </recommendedName>
</protein>